<dbReference type="Gene3D" id="3.40.50.300">
    <property type="entry name" value="P-loop containing nucleotide triphosphate hydrolases"/>
    <property type="match status" value="1"/>
</dbReference>
<gene>
    <name evidence="1" type="ORF">SAMN02910291_02502</name>
</gene>
<comment type="caution">
    <text evidence="1">The sequence shown here is derived from an EMBL/GenBank/DDBJ whole genome shotgun (WGS) entry which is preliminary data.</text>
</comment>
<dbReference type="Pfam" id="PF13481">
    <property type="entry name" value="AAA_25"/>
    <property type="match status" value="1"/>
</dbReference>
<dbReference type="Proteomes" id="UP000182680">
    <property type="component" value="Unassembled WGS sequence"/>
</dbReference>
<sequence>MSYHDDSKLSNRFLSLRKKIDKTATSACLQDNKNAEIFVGLTNALFASLIYQEREKILQELGNPKLEISWHRQDRFRGNDIVEFAMKKLNRSRIQATRIVGERLGIRPENCFDAFPITQNNETNNNSELRPLSDFIPENIDVGNKKYKLSYIDEQKNFGGEIEQEICCYSTTENDCFFLIASKIAVQEKYETKNFHGIGYAPATALAFSRVAIDKSPDAHVIFPMSLPVAFHLRRLCRKDRIDERSFIVSGHFGGIDALDLKCFQGRKVILLPEFSHDGLFEADRIAKKLKSIARDVKIYPWPIMADGMPDEAMTAGAGSPWKQTFLEQMIDLREALAPSSLLNRITNKALSISDFKEKLVKIGLSPAKKGSSQKNNPALPPASPALTPAKAFELADVTLYHTMRPGSYVMIAGKKGAGKTQVALSACHSILNGNIMWPFFSGAGTPAGNVAYIDAETPYDEFCANLDQHCLAGEQGKRFFGLSIFAPDLPEFCDTFSLENSGFREGLTNYLQKNECRFVFFDNLSALMGDKLNYGNFSDEVLEWVKALQSHNQCVVFVHHKSEDAEANQHGVNARGSHLFTTLARTFIGLVSSAEILNGALGTEDIQKAAARDGLTVGLRFDVSKPAPILEKKTFWLHLPLGASEWEFLAATGADGQKIELPMDGATAEIGAANNKEPLQPVAGTPPAVAAEHNLSPDQRRVFEILKKGPAKREKIQDEAGFREDKTRDLLKSLIELGLVNREGQGKATCYTQRSTS</sequence>
<evidence type="ECO:0000313" key="1">
    <source>
        <dbReference type="EMBL" id="SFW68435.1"/>
    </source>
</evidence>
<dbReference type="RefSeq" id="WP_072312388.1">
    <property type="nucleotide sequence ID" value="NZ_FPIW01000064.1"/>
</dbReference>
<protein>
    <submittedName>
        <fullName evidence="1">AAA domain-containing protein</fullName>
    </submittedName>
</protein>
<dbReference type="InterPro" id="IPR027417">
    <property type="entry name" value="P-loop_NTPase"/>
</dbReference>
<dbReference type="AlphaFoldDB" id="A0AA94HUU0"/>
<dbReference type="InterPro" id="IPR036388">
    <property type="entry name" value="WH-like_DNA-bd_sf"/>
</dbReference>
<dbReference type="SUPFAM" id="SSF52540">
    <property type="entry name" value="P-loop containing nucleoside triphosphate hydrolases"/>
    <property type="match status" value="1"/>
</dbReference>
<name>A0AA94HUU0_DESDE</name>
<dbReference type="Gene3D" id="1.10.10.10">
    <property type="entry name" value="Winged helix-like DNA-binding domain superfamily/Winged helix DNA-binding domain"/>
    <property type="match status" value="1"/>
</dbReference>
<reference evidence="2" key="1">
    <citation type="submission" date="2016-11" db="EMBL/GenBank/DDBJ databases">
        <authorList>
            <person name="Jaros S."/>
            <person name="Januszkiewicz K."/>
            <person name="Wedrychowicz H."/>
        </authorList>
    </citation>
    <scope>NUCLEOTIDE SEQUENCE [LARGE SCALE GENOMIC DNA]</scope>
    <source>
        <strain evidence="2">DSM 7057</strain>
    </source>
</reference>
<organism evidence="1 2">
    <name type="scientific">Desulfovibrio desulfuricans</name>
    <dbReference type="NCBI Taxonomy" id="876"/>
    <lineage>
        <taxon>Bacteria</taxon>
        <taxon>Pseudomonadati</taxon>
        <taxon>Thermodesulfobacteriota</taxon>
        <taxon>Desulfovibrionia</taxon>
        <taxon>Desulfovibrionales</taxon>
        <taxon>Desulfovibrionaceae</taxon>
        <taxon>Desulfovibrio</taxon>
    </lineage>
</organism>
<accession>A0AA94HUU0</accession>
<proteinExistence type="predicted"/>
<evidence type="ECO:0000313" key="2">
    <source>
        <dbReference type="Proteomes" id="UP000182680"/>
    </source>
</evidence>
<dbReference type="EMBL" id="FPIW01000064">
    <property type="protein sequence ID" value="SFW68435.1"/>
    <property type="molecule type" value="Genomic_DNA"/>
</dbReference>